<sequence>MARRASRGTRGREPLDLYGDVVGAALARRPSLARDALRAGFDFTAWRVSHLPDKDAPLSSQHAAELFFTRLTGALDHPESTAVTSLFLPTEVFQALGASPVCAEALAGTCAGAHAEVPFVTAAEGAGIPETYCSYHKVLMGMATSGVLPPPRMLASCSVACDANNLTFKTLADLWGVPHFYVDVPYEVTRDSALYVAEQFRGLARAAEECFGHRLDEAELSACVARSQRTLALLDRSVDLRRGRYLAGDLMGHLMGAVNAQLALGTTAEQLVATQLCCDLKAAPASRGLDLVWVHTAPFFLAPLTSHLDRNPDAQVIATDMELCCPGGEAPWFGPDEPFEAMAERIVRNCYNGPAERRVARVRELARRSGADGVVVFSHWGCKHTAGASQIIRAELEEAGFPTLVLDGDGGERQNNMDGQMRTRFEAFLELLRTRREERDDS</sequence>
<accession>A0ABU7R9V2</accession>
<evidence type="ECO:0000313" key="2">
    <source>
        <dbReference type="EMBL" id="MEE6147372.1"/>
    </source>
</evidence>
<comment type="caution">
    <text evidence="2">The sequence shown here is derived from an EMBL/GenBank/DDBJ whole genome shotgun (WGS) entry which is preliminary data.</text>
</comment>
<dbReference type="PANTHER" id="PTHR30548:SF2">
    <property type="entry name" value="2-HYDROXYACYL-COA DEHYDRATASE,D-COMPONENT"/>
    <property type="match status" value="1"/>
</dbReference>
<evidence type="ECO:0000313" key="3">
    <source>
        <dbReference type="Proteomes" id="UP001332931"/>
    </source>
</evidence>
<comment type="similarity">
    <text evidence="1">Belongs to the FldB/FldC dehydratase alpha/beta subunit family.</text>
</comment>
<gene>
    <name evidence="2" type="ORF">VXJ25_05120</name>
</gene>
<dbReference type="Gene3D" id="3.40.50.11890">
    <property type="match status" value="1"/>
</dbReference>
<dbReference type="Proteomes" id="UP001332931">
    <property type="component" value="Unassembled WGS sequence"/>
</dbReference>
<dbReference type="Pfam" id="PF06050">
    <property type="entry name" value="HGD-D"/>
    <property type="match status" value="1"/>
</dbReference>
<evidence type="ECO:0000256" key="1">
    <source>
        <dbReference type="ARBA" id="ARBA00005806"/>
    </source>
</evidence>
<name>A0ABU7R9V2_9ACTN</name>
<dbReference type="RefSeq" id="WP_330958137.1">
    <property type="nucleotide sequence ID" value="NZ_JAZGJQ010000004.1"/>
</dbReference>
<protein>
    <submittedName>
        <fullName evidence="2">2-hydroxyacyl-CoA dehydratase family protein</fullName>
    </submittedName>
</protein>
<dbReference type="InterPro" id="IPR010327">
    <property type="entry name" value="FldB/FldC_alpha/beta"/>
</dbReference>
<keyword evidence="3" id="KW-1185">Reference proteome</keyword>
<dbReference type="Gene3D" id="3.40.50.11900">
    <property type="match status" value="1"/>
</dbReference>
<organism evidence="2 3">
    <name type="scientific">Olsenella absiana</name>
    <dbReference type="NCBI Taxonomy" id="3115222"/>
    <lineage>
        <taxon>Bacteria</taxon>
        <taxon>Bacillati</taxon>
        <taxon>Actinomycetota</taxon>
        <taxon>Coriobacteriia</taxon>
        <taxon>Coriobacteriales</taxon>
        <taxon>Atopobiaceae</taxon>
        <taxon>Olsenella</taxon>
    </lineage>
</organism>
<dbReference type="PANTHER" id="PTHR30548">
    <property type="entry name" value="2-HYDROXYGLUTARYL-COA DEHYDRATASE, D-COMPONENT-RELATED"/>
    <property type="match status" value="1"/>
</dbReference>
<dbReference type="EMBL" id="JAZGJQ010000004">
    <property type="protein sequence ID" value="MEE6147372.1"/>
    <property type="molecule type" value="Genomic_DNA"/>
</dbReference>
<reference evidence="2 3" key="1">
    <citation type="submission" date="2024-01" db="EMBL/GenBank/DDBJ databases">
        <title>Description of Olsenella sp. nov., isolated from pig feces.</title>
        <authorList>
            <person name="Chang Y.-H."/>
        </authorList>
    </citation>
    <scope>NUCLEOTIDE SEQUENCE [LARGE SCALE GENOMIC DNA]</scope>
    <source>
        <strain evidence="2 3">YH-ols2223</strain>
    </source>
</reference>
<proteinExistence type="inferred from homology"/>